<sequence length="127" mass="13092">MLDSTIAPPAREESPPRQRRRRGGGRRTLLAGTAVPAIGAAGVAAYALRDGESATQETGTSLPTVAVTRGDLASTTEVDGTLGFAGSYTVLAGDGGRITWLPQTGTVIRRGEQAYGVDGHRIPATCQ</sequence>
<comment type="caution">
    <text evidence="2">The sequence shown here is derived from an EMBL/GenBank/DDBJ whole genome shotgun (WGS) entry which is preliminary data.</text>
</comment>
<proteinExistence type="predicted"/>
<name>A0A917P3S1_9ACTN</name>
<gene>
    <name evidence="2" type="ORF">GCM10010121_081650</name>
</gene>
<organism evidence="2 3">
    <name type="scientific">Streptomyces brasiliensis</name>
    <dbReference type="NCBI Taxonomy" id="1954"/>
    <lineage>
        <taxon>Bacteria</taxon>
        <taxon>Bacillati</taxon>
        <taxon>Actinomycetota</taxon>
        <taxon>Actinomycetes</taxon>
        <taxon>Kitasatosporales</taxon>
        <taxon>Streptomycetaceae</taxon>
        <taxon>Streptomyces</taxon>
    </lineage>
</organism>
<keyword evidence="3" id="KW-1185">Reference proteome</keyword>
<reference evidence="2" key="2">
    <citation type="submission" date="2020-09" db="EMBL/GenBank/DDBJ databases">
        <authorList>
            <person name="Sun Q."/>
            <person name="Ohkuma M."/>
        </authorList>
    </citation>
    <scope>NUCLEOTIDE SEQUENCE</scope>
    <source>
        <strain evidence="2">JCM 3086</strain>
    </source>
</reference>
<feature type="region of interest" description="Disordered" evidence="1">
    <location>
        <begin position="1"/>
        <end position="30"/>
    </location>
</feature>
<dbReference type="AlphaFoldDB" id="A0A917P3S1"/>
<evidence type="ECO:0000313" key="2">
    <source>
        <dbReference type="EMBL" id="GGJ58636.1"/>
    </source>
</evidence>
<evidence type="ECO:0000313" key="3">
    <source>
        <dbReference type="Proteomes" id="UP000657574"/>
    </source>
</evidence>
<evidence type="ECO:0000256" key="1">
    <source>
        <dbReference type="SAM" id="MobiDB-lite"/>
    </source>
</evidence>
<accession>A0A917P3S1</accession>
<dbReference type="RefSeq" id="WP_189316386.1">
    <property type="nucleotide sequence ID" value="NZ_BMQA01000057.1"/>
</dbReference>
<dbReference type="EMBL" id="BMQA01000057">
    <property type="protein sequence ID" value="GGJ58636.1"/>
    <property type="molecule type" value="Genomic_DNA"/>
</dbReference>
<reference evidence="2" key="1">
    <citation type="journal article" date="2014" name="Int. J. Syst. Evol. Microbiol.">
        <title>Complete genome sequence of Corynebacterium casei LMG S-19264T (=DSM 44701T), isolated from a smear-ripened cheese.</title>
        <authorList>
            <consortium name="US DOE Joint Genome Institute (JGI-PGF)"/>
            <person name="Walter F."/>
            <person name="Albersmeier A."/>
            <person name="Kalinowski J."/>
            <person name="Ruckert C."/>
        </authorList>
    </citation>
    <scope>NUCLEOTIDE SEQUENCE</scope>
    <source>
        <strain evidence="2">JCM 3086</strain>
    </source>
</reference>
<dbReference type="Proteomes" id="UP000657574">
    <property type="component" value="Unassembled WGS sequence"/>
</dbReference>
<protein>
    <submittedName>
        <fullName evidence="2">Uncharacterized protein</fullName>
    </submittedName>
</protein>